<dbReference type="InterPro" id="IPR036101">
    <property type="entry name" value="CarD-like/TRCF_RID_sf"/>
</dbReference>
<protein>
    <recommendedName>
        <fullName evidence="1">CarD-like/TRCF RNAP-interacting domain-containing protein</fullName>
    </recommendedName>
</protein>
<gene>
    <name evidence="2" type="ORF">KC909_00945</name>
</gene>
<reference evidence="2" key="2">
    <citation type="journal article" date="2021" name="Microbiome">
        <title>Successional dynamics and alternative stable states in a saline activated sludge microbial community over 9 years.</title>
        <authorList>
            <person name="Wang Y."/>
            <person name="Ye J."/>
            <person name="Ju F."/>
            <person name="Liu L."/>
            <person name="Boyd J.A."/>
            <person name="Deng Y."/>
            <person name="Parks D.H."/>
            <person name="Jiang X."/>
            <person name="Yin X."/>
            <person name="Woodcroft B.J."/>
            <person name="Tyson G.W."/>
            <person name="Hugenholtz P."/>
            <person name="Polz M.F."/>
            <person name="Zhang T."/>
        </authorList>
    </citation>
    <scope>NUCLEOTIDE SEQUENCE</scope>
    <source>
        <strain evidence="2">HKST-UBA14</strain>
    </source>
</reference>
<dbReference type="AlphaFoldDB" id="A0A955L5A3"/>
<evidence type="ECO:0000259" key="1">
    <source>
        <dbReference type="SMART" id="SM01058"/>
    </source>
</evidence>
<dbReference type="PANTHER" id="PTHR38447">
    <property type="entry name" value="TRANSCRIPTION FACTOR YDEB-RELATED"/>
    <property type="match status" value="1"/>
</dbReference>
<dbReference type="GO" id="GO:0009303">
    <property type="term" value="P:rRNA transcription"/>
    <property type="evidence" value="ECO:0007669"/>
    <property type="project" value="TreeGrafter"/>
</dbReference>
<comment type="caution">
    <text evidence="2">The sequence shown here is derived from an EMBL/GenBank/DDBJ whole genome shotgun (WGS) entry which is preliminary data.</text>
</comment>
<accession>A0A955L5A3</accession>
<dbReference type="EMBL" id="JAGQLK010000012">
    <property type="protein sequence ID" value="MCA9382908.1"/>
    <property type="molecule type" value="Genomic_DNA"/>
</dbReference>
<sequence length="162" mass="18279">MFKKGETIIYPIYGAGKITEKYDEELSDEVVKYYQISFETSQVTVSVPVEKAEEFGVREPLSQKDIKASLKNLSKRAKLDKDTITNLSEIATEMMKSGKFEDAIDLLNLYKAVIKHHNKEGKNLSFSHTKNVENIVKFVQSEIGAVLGEKAVSKFKVSPLEE</sequence>
<dbReference type="SMART" id="SM01058">
    <property type="entry name" value="CarD_TRCF"/>
    <property type="match status" value="1"/>
</dbReference>
<dbReference type="Proteomes" id="UP000783287">
    <property type="component" value="Unassembled WGS sequence"/>
</dbReference>
<dbReference type="PANTHER" id="PTHR38447:SF1">
    <property type="entry name" value="RNA POLYMERASE-BINDING TRANSCRIPTION FACTOR CARD"/>
    <property type="match status" value="1"/>
</dbReference>
<organism evidence="2 3">
    <name type="scientific">Candidatus Dojkabacteria bacterium</name>
    <dbReference type="NCBI Taxonomy" id="2099670"/>
    <lineage>
        <taxon>Bacteria</taxon>
        <taxon>Candidatus Dojkabacteria</taxon>
    </lineage>
</organism>
<proteinExistence type="predicted"/>
<dbReference type="SUPFAM" id="SSF141259">
    <property type="entry name" value="CarD-like"/>
    <property type="match status" value="1"/>
</dbReference>
<dbReference type="Gene3D" id="2.40.10.170">
    <property type="match status" value="1"/>
</dbReference>
<name>A0A955L5A3_9BACT</name>
<dbReference type="Pfam" id="PF02559">
    <property type="entry name" value="CarD_TRCF_RID"/>
    <property type="match status" value="1"/>
</dbReference>
<feature type="domain" description="CarD-like/TRCF RNAP-interacting" evidence="1">
    <location>
        <begin position="1"/>
        <end position="111"/>
    </location>
</feature>
<reference evidence="2" key="1">
    <citation type="submission" date="2020-04" db="EMBL/GenBank/DDBJ databases">
        <authorList>
            <person name="Zhang T."/>
        </authorList>
    </citation>
    <scope>NUCLEOTIDE SEQUENCE</scope>
    <source>
        <strain evidence="2">HKST-UBA14</strain>
    </source>
</reference>
<dbReference type="InterPro" id="IPR052531">
    <property type="entry name" value="CarD-like_regulator"/>
</dbReference>
<dbReference type="InterPro" id="IPR003711">
    <property type="entry name" value="CarD-like/TRCF_RID"/>
</dbReference>
<evidence type="ECO:0000313" key="3">
    <source>
        <dbReference type="Proteomes" id="UP000783287"/>
    </source>
</evidence>
<evidence type="ECO:0000313" key="2">
    <source>
        <dbReference type="EMBL" id="MCA9382908.1"/>
    </source>
</evidence>